<dbReference type="AlphaFoldDB" id="A0A0E9SL79"/>
<accession>A0A0E9SL79</accession>
<dbReference type="EMBL" id="GBXM01095380">
    <property type="protein sequence ID" value="JAH13197.1"/>
    <property type="molecule type" value="Transcribed_RNA"/>
</dbReference>
<sequence>MTNGLECVIKTLAALLILLSPRLGEKRSDWMRGLPALFGSLRPF</sequence>
<evidence type="ECO:0000313" key="2">
    <source>
        <dbReference type="EMBL" id="JAH41982.1"/>
    </source>
</evidence>
<evidence type="ECO:0000256" key="1">
    <source>
        <dbReference type="SAM" id="SignalP"/>
    </source>
</evidence>
<dbReference type="EMBL" id="GBXM01066595">
    <property type="protein sequence ID" value="JAH41982.1"/>
    <property type="molecule type" value="Transcribed_RNA"/>
</dbReference>
<protein>
    <submittedName>
        <fullName evidence="2">Uncharacterized protein</fullName>
    </submittedName>
</protein>
<feature type="signal peptide" evidence="1">
    <location>
        <begin position="1"/>
        <end position="24"/>
    </location>
</feature>
<proteinExistence type="predicted"/>
<feature type="chain" id="PRO_5007401649" evidence="1">
    <location>
        <begin position="25"/>
        <end position="44"/>
    </location>
</feature>
<reference evidence="2" key="1">
    <citation type="submission" date="2014-11" db="EMBL/GenBank/DDBJ databases">
        <authorList>
            <person name="Amaro Gonzalez C."/>
        </authorList>
    </citation>
    <scope>NUCLEOTIDE SEQUENCE</scope>
</reference>
<keyword evidence="1" id="KW-0732">Signal</keyword>
<name>A0A0E9SL79_ANGAN</name>
<reference evidence="2" key="2">
    <citation type="journal article" date="2015" name="Fish Shellfish Immunol.">
        <title>Early steps in the European eel (Anguilla anguilla)-Vibrio vulnificus interaction in the gills: Role of the RtxA13 toxin.</title>
        <authorList>
            <person name="Callol A."/>
            <person name="Pajuelo D."/>
            <person name="Ebbesson L."/>
            <person name="Teles M."/>
            <person name="MacKenzie S."/>
            <person name="Amaro C."/>
        </authorList>
    </citation>
    <scope>NUCLEOTIDE SEQUENCE</scope>
</reference>
<organism evidence="2">
    <name type="scientific">Anguilla anguilla</name>
    <name type="common">European freshwater eel</name>
    <name type="synonym">Muraena anguilla</name>
    <dbReference type="NCBI Taxonomy" id="7936"/>
    <lineage>
        <taxon>Eukaryota</taxon>
        <taxon>Metazoa</taxon>
        <taxon>Chordata</taxon>
        <taxon>Craniata</taxon>
        <taxon>Vertebrata</taxon>
        <taxon>Euteleostomi</taxon>
        <taxon>Actinopterygii</taxon>
        <taxon>Neopterygii</taxon>
        <taxon>Teleostei</taxon>
        <taxon>Anguilliformes</taxon>
        <taxon>Anguillidae</taxon>
        <taxon>Anguilla</taxon>
    </lineage>
</organism>